<evidence type="ECO:0000313" key="2">
    <source>
        <dbReference type="EMBL" id="VUZ41931.1"/>
    </source>
</evidence>
<evidence type="ECO:0000256" key="1">
    <source>
        <dbReference type="SAM" id="MobiDB-lite"/>
    </source>
</evidence>
<reference evidence="2 3" key="1">
    <citation type="submission" date="2019-07" db="EMBL/GenBank/DDBJ databases">
        <authorList>
            <person name="Jastrzebski P J."/>
            <person name="Paukszto L."/>
            <person name="Jastrzebski P J."/>
        </authorList>
    </citation>
    <scope>NUCLEOTIDE SEQUENCE [LARGE SCALE GENOMIC DNA]</scope>
    <source>
        <strain evidence="2 3">WMS-il1</strain>
    </source>
</reference>
<evidence type="ECO:0000313" key="3">
    <source>
        <dbReference type="Proteomes" id="UP000321570"/>
    </source>
</evidence>
<dbReference type="AlphaFoldDB" id="A0A564Y3X0"/>
<sequence>MFITSWWLLGPKAAAQGMWETLPSIQSEFTNFNDLKARSDSSPYGVRDGNDQFSYPQYGDIDYSLPSRTGGLGSNRDYEILKPFESPQTSFTDPPPPPASNTDS</sequence>
<name>A0A564Y3X0_HYMDI</name>
<gene>
    <name evidence="2" type="ORF">WMSIL1_LOCUS2714</name>
</gene>
<protein>
    <submittedName>
        <fullName evidence="2">Uncharacterized protein</fullName>
    </submittedName>
</protein>
<organism evidence="2 3">
    <name type="scientific">Hymenolepis diminuta</name>
    <name type="common">Rat tapeworm</name>
    <dbReference type="NCBI Taxonomy" id="6216"/>
    <lineage>
        <taxon>Eukaryota</taxon>
        <taxon>Metazoa</taxon>
        <taxon>Spiralia</taxon>
        <taxon>Lophotrochozoa</taxon>
        <taxon>Platyhelminthes</taxon>
        <taxon>Cestoda</taxon>
        <taxon>Eucestoda</taxon>
        <taxon>Cyclophyllidea</taxon>
        <taxon>Hymenolepididae</taxon>
        <taxon>Hymenolepis</taxon>
    </lineage>
</organism>
<dbReference type="Proteomes" id="UP000321570">
    <property type="component" value="Unassembled WGS sequence"/>
</dbReference>
<keyword evidence="3" id="KW-1185">Reference proteome</keyword>
<dbReference type="EMBL" id="CABIJS010000077">
    <property type="protein sequence ID" value="VUZ41931.1"/>
    <property type="molecule type" value="Genomic_DNA"/>
</dbReference>
<feature type="non-terminal residue" evidence="2">
    <location>
        <position position="104"/>
    </location>
</feature>
<proteinExistence type="predicted"/>
<accession>A0A564Y3X0</accession>
<feature type="region of interest" description="Disordered" evidence="1">
    <location>
        <begin position="36"/>
        <end position="104"/>
    </location>
</feature>
<feature type="compositionally biased region" description="Pro residues" evidence="1">
    <location>
        <begin position="93"/>
        <end position="104"/>
    </location>
</feature>